<dbReference type="GO" id="GO:0008168">
    <property type="term" value="F:methyltransferase activity"/>
    <property type="evidence" value="ECO:0007669"/>
    <property type="project" value="UniProtKB-KW"/>
</dbReference>
<keyword evidence="3" id="KW-1185">Reference proteome</keyword>
<dbReference type="KEGG" id="hdi:HDIA_4815"/>
<organism evidence="2 3">
    <name type="scientific">Hartmannibacter diazotrophicus</name>
    <dbReference type="NCBI Taxonomy" id="1482074"/>
    <lineage>
        <taxon>Bacteria</taxon>
        <taxon>Pseudomonadati</taxon>
        <taxon>Pseudomonadota</taxon>
        <taxon>Alphaproteobacteria</taxon>
        <taxon>Hyphomicrobiales</taxon>
        <taxon>Pleomorphomonadaceae</taxon>
        <taxon>Hartmannibacter</taxon>
    </lineage>
</organism>
<keyword evidence="2" id="KW-0489">Methyltransferase</keyword>
<name>A0A2C9DDL3_9HYPH</name>
<evidence type="ECO:0000259" key="1">
    <source>
        <dbReference type="Pfam" id="PF13649"/>
    </source>
</evidence>
<feature type="domain" description="Methyltransferase" evidence="1">
    <location>
        <begin position="59"/>
        <end position="156"/>
    </location>
</feature>
<accession>A0A2C9DDL3</accession>
<dbReference type="Gene3D" id="3.40.50.150">
    <property type="entry name" value="Vaccinia Virus protein VP39"/>
    <property type="match status" value="1"/>
</dbReference>
<keyword evidence="2" id="KW-0808">Transferase</keyword>
<dbReference type="InterPro" id="IPR041698">
    <property type="entry name" value="Methyltransf_25"/>
</dbReference>
<dbReference type="EMBL" id="LT960614">
    <property type="protein sequence ID" value="SON58356.1"/>
    <property type="molecule type" value="Genomic_DNA"/>
</dbReference>
<dbReference type="RefSeq" id="WP_099558566.1">
    <property type="nucleotide sequence ID" value="NZ_LT960614.1"/>
</dbReference>
<dbReference type="GO" id="GO:0032259">
    <property type="term" value="P:methylation"/>
    <property type="evidence" value="ECO:0007669"/>
    <property type="project" value="UniProtKB-KW"/>
</dbReference>
<evidence type="ECO:0000313" key="2">
    <source>
        <dbReference type="EMBL" id="SON58356.1"/>
    </source>
</evidence>
<evidence type="ECO:0000313" key="3">
    <source>
        <dbReference type="Proteomes" id="UP000223606"/>
    </source>
</evidence>
<dbReference type="SUPFAM" id="SSF53335">
    <property type="entry name" value="S-adenosyl-L-methionine-dependent methyltransferases"/>
    <property type="match status" value="1"/>
</dbReference>
<dbReference type="CDD" id="cd02440">
    <property type="entry name" value="AdoMet_MTases"/>
    <property type="match status" value="1"/>
</dbReference>
<dbReference type="AlphaFoldDB" id="A0A2C9DDL3"/>
<dbReference type="Pfam" id="PF13649">
    <property type="entry name" value="Methyltransf_25"/>
    <property type="match status" value="1"/>
</dbReference>
<proteinExistence type="predicted"/>
<reference evidence="3" key="1">
    <citation type="submission" date="2017-09" db="EMBL/GenBank/DDBJ databases">
        <title>Genome sequence of Nannocystis excedens DSM 71.</title>
        <authorList>
            <person name="Blom J."/>
        </authorList>
    </citation>
    <scope>NUCLEOTIDE SEQUENCE [LARGE SCALE GENOMIC DNA]</scope>
    <source>
        <strain evidence="3">type strain: E19</strain>
    </source>
</reference>
<protein>
    <submittedName>
        <fullName evidence="2">16S ribosomal RNA methyltransferase KsgA/Dim1 family protein</fullName>
    </submittedName>
</protein>
<dbReference type="OrthoDB" id="9805585at2"/>
<dbReference type="InterPro" id="IPR029063">
    <property type="entry name" value="SAM-dependent_MTases_sf"/>
</dbReference>
<gene>
    <name evidence="2" type="ORF">HDIA_4815</name>
</gene>
<sequence length="203" mass="22322">MLQETRCPSGRFRTIVDDEVRFIRSWMEKPLTTGAVSPSGRFLARAMASRVDVSLDGPVIELGPGTGPVTRALLGHGIAPERIHAVEYNPAFANLLKTRFSAISVIVGDAYGLEKTLQDRVDGPFSAIVSSLPLFTRPAPDRRRLMEQAMRLLKPGAPFIQFSYALVPPLPASPGEWTLEVSPWILRNLPPARVWTYRSDAGA</sequence>
<dbReference type="Proteomes" id="UP000223606">
    <property type="component" value="Chromosome 1"/>
</dbReference>